<protein>
    <submittedName>
        <fullName evidence="1">Uncharacterized protein</fullName>
    </submittedName>
</protein>
<dbReference type="AlphaFoldDB" id="A0AAD5CYM7"/>
<sequence>MSKLLWVLTMMSDEGDGEVVMMFGSDDWITTGPMIKEGYGGDVGDTSRGRRQVQVQKVGLVNIVKTRSTLGSYDICCVSYVPGIDAVSTARRSCQRRNKGPEISQAHGINMPSSMDLWLWGFYTMRQRASAVVGRCSRRLYCHCFHGSVVVGYFCDEAMLLCRFIGSSICFLNPLGFYIHVTIRLLPPPLASGSSVLRVVGGSNYVHRKLLLCIALPRFSCWMQPVKRRHGPYSSLEAGCSSQLEQVLHLPLNWLHQIISGFSGDDDGTSGYLSRYGGGGDIVTDQINVSQQYYEHSTEDQERPV</sequence>
<name>A0AAD5CYM7_AMBAR</name>
<dbReference type="EMBL" id="JAMZMK010006091">
    <property type="protein sequence ID" value="KAI7750773.1"/>
    <property type="molecule type" value="Genomic_DNA"/>
</dbReference>
<comment type="caution">
    <text evidence="1">The sequence shown here is derived from an EMBL/GenBank/DDBJ whole genome shotgun (WGS) entry which is preliminary data.</text>
</comment>
<evidence type="ECO:0000313" key="1">
    <source>
        <dbReference type="EMBL" id="KAI7750773.1"/>
    </source>
</evidence>
<dbReference type="Proteomes" id="UP001206925">
    <property type="component" value="Unassembled WGS sequence"/>
</dbReference>
<keyword evidence="2" id="KW-1185">Reference proteome</keyword>
<proteinExistence type="predicted"/>
<organism evidence="1 2">
    <name type="scientific">Ambrosia artemisiifolia</name>
    <name type="common">Common ragweed</name>
    <dbReference type="NCBI Taxonomy" id="4212"/>
    <lineage>
        <taxon>Eukaryota</taxon>
        <taxon>Viridiplantae</taxon>
        <taxon>Streptophyta</taxon>
        <taxon>Embryophyta</taxon>
        <taxon>Tracheophyta</taxon>
        <taxon>Spermatophyta</taxon>
        <taxon>Magnoliopsida</taxon>
        <taxon>eudicotyledons</taxon>
        <taxon>Gunneridae</taxon>
        <taxon>Pentapetalae</taxon>
        <taxon>asterids</taxon>
        <taxon>campanulids</taxon>
        <taxon>Asterales</taxon>
        <taxon>Asteraceae</taxon>
        <taxon>Asteroideae</taxon>
        <taxon>Heliantheae alliance</taxon>
        <taxon>Heliantheae</taxon>
        <taxon>Ambrosia</taxon>
    </lineage>
</organism>
<evidence type="ECO:0000313" key="2">
    <source>
        <dbReference type="Proteomes" id="UP001206925"/>
    </source>
</evidence>
<accession>A0AAD5CYM7</accession>
<gene>
    <name evidence="1" type="ORF">M8C21_028346</name>
</gene>
<reference evidence="1" key="1">
    <citation type="submission" date="2022-06" db="EMBL/GenBank/DDBJ databases">
        <title>Uncovering the hologenomic basis of an extraordinary plant invasion.</title>
        <authorList>
            <person name="Bieker V.C."/>
            <person name="Martin M.D."/>
            <person name="Gilbert T."/>
            <person name="Hodgins K."/>
            <person name="Battlay P."/>
            <person name="Petersen B."/>
            <person name="Wilson J."/>
        </authorList>
    </citation>
    <scope>NUCLEOTIDE SEQUENCE</scope>
    <source>
        <strain evidence="1">AA19_3_7</strain>
        <tissue evidence="1">Leaf</tissue>
    </source>
</reference>